<dbReference type="STRING" id="933084.A0A067Q121"/>
<name>A0A067Q121_9AGAM</name>
<gene>
    <name evidence="1" type="ORF">JAAARDRAFT_124475</name>
</gene>
<sequence length="380" mass="40819">MSTIPQFPRAPVFQFGLQCPRPVSSLAFADADVFLSGSDDGSVRVYKLPNTKVCKAIRGIGNEISCISWRKKKDEDGGEIWLAAGHQIISFNLSSSQMILSLKDAEVTLQVGEDEDDVLNELTLNHNATQLAFSTDSGTAGVLDLSSHSLTRMTTKHQNICGNVKFVPDRPSELVSGGYDSALLHHDFQQGTFLSRLDISSPPTTTGISLSPPFILSTSVSSTGLIAASTADGRVWIGTGGEKRSQATSGKKGKRSRKWEGLKEEGGLWVAVAEGPVVSVVFINSSTFLTCTLLGTLTCHSLSRIVDGDGTPSLQSKVEWTTEPEELAKVNSVSIQGDWIAVGGFNKDGKGLVEIWSTRIPQTSESRDGEDRIPENVSTM</sequence>
<dbReference type="OrthoDB" id="2161379at2759"/>
<organism evidence="1 2">
    <name type="scientific">Jaapia argillacea MUCL 33604</name>
    <dbReference type="NCBI Taxonomy" id="933084"/>
    <lineage>
        <taxon>Eukaryota</taxon>
        <taxon>Fungi</taxon>
        <taxon>Dikarya</taxon>
        <taxon>Basidiomycota</taxon>
        <taxon>Agaricomycotina</taxon>
        <taxon>Agaricomycetes</taxon>
        <taxon>Agaricomycetidae</taxon>
        <taxon>Jaapiales</taxon>
        <taxon>Jaapiaceae</taxon>
        <taxon>Jaapia</taxon>
    </lineage>
</organism>
<evidence type="ECO:0000313" key="1">
    <source>
        <dbReference type="EMBL" id="KDQ60768.1"/>
    </source>
</evidence>
<dbReference type="PANTHER" id="PTHR44666:SF1">
    <property type="entry name" value="WD REPEAT-CONTAINING PROTEIN 53"/>
    <property type="match status" value="1"/>
</dbReference>
<evidence type="ECO:0000313" key="2">
    <source>
        <dbReference type="Proteomes" id="UP000027265"/>
    </source>
</evidence>
<dbReference type="Gene3D" id="2.130.10.10">
    <property type="entry name" value="YVTN repeat-like/Quinoprotein amine dehydrogenase"/>
    <property type="match status" value="2"/>
</dbReference>
<dbReference type="AlphaFoldDB" id="A0A067Q121"/>
<reference evidence="2" key="1">
    <citation type="journal article" date="2014" name="Proc. Natl. Acad. Sci. U.S.A.">
        <title>Extensive sampling of basidiomycete genomes demonstrates inadequacy of the white-rot/brown-rot paradigm for wood decay fungi.</title>
        <authorList>
            <person name="Riley R."/>
            <person name="Salamov A.A."/>
            <person name="Brown D.W."/>
            <person name="Nagy L.G."/>
            <person name="Floudas D."/>
            <person name="Held B.W."/>
            <person name="Levasseur A."/>
            <person name="Lombard V."/>
            <person name="Morin E."/>
            <person name="Otillar R."/>
            <person name="Lindquist E.A."/>
            <person name="Sun H."/>
            <person name="LaButti K.M."/>
            <person name="Schmutz J."/>
            <person name="Jabbour D."/>
            <person name="Luo H."/>
            <person name="Baker S.E."/>
            <person name="Pisabarro A.G."/>
            <person name="Walton J.D."/>
            <person name="Blanchette R.A."/>
            <person name="Henrissat B."/>
            <person name="Martin F."/>
            <person name="Cullen D."/>
            <person name="Hibbett D.S."/>
            <person name="Grigoriev I.V."/>
        </authorList>
    </citation>
    <scope>NUCLEOTIDE SEQUENCE [LARGE SCALE GENOMIC DNA]</scope>
    <source>
        <strain evidence="2">MUCL 33604</strain>
    </source>
</reference>
<dbReference type="HOGENOM" id="CLU_066072_0_0_1"/>
<dbReference type="InterPro" id="IPR015943">
    <property type="entry name" value="WD40/YVTN_repeat-like_dom_sf"/>
</dbReference>
<dbReference type="PANTHER" id="PTHR44666">
    <property type="entry name" value="WD REPEAT-CONTAINING PROTEIN 53"/>
    <property type="match status" value="1"/>
</dbReference>
<dbReference type="EMBL" id="KL197713">
    <property type="protein sequence ID" value="KDQ60768.1"/>
    <property type="molecule type" value="Genomic_DNA"/>
</dbReference>
<dbReference type="SMART" id="SM00320">
    <property type="entry name" value="WD40"/>
    <property type="match status" value="2"/>
</dbReference>
<protein>
    <recommendedName>
        <fullName evidence="3">Anaphase-promoting complex subunit 4 WD40 domain-containing protein</fullName>
    </recommendedName>
</protein>
<dbReference type="InterPro" id="IPR042453">
    <property type="entry name" value="WDR53"/>
</dbReference>
<dbReference type="Proteomes" id="UP000027265">
    <property type="component" value="Unassembled WGS sequence"/>
</dbReference>
<dbReference type="InterPro" id="IPR036322">
    <property type="entry name" value="WD40_repeat_dom_sf"/>
</dbReference>
<dbReference type="SUPFAM" id="SSF50978">
    <property type="entry name" value="WD40 repeat-like"/>
    <property type="match status" value="1"/>
</dbReference>
<keyword evidence="2" id="KW-1185">Reference proteome</keyword>
<dbReference type="InterPro" id="IPR001680">
    <property type="entry name" value="WD40_rpt"/>
</dbReference>
<accession>A0A067Q121</accession>
<dbReference type="InParanoid" id="A0A067Q121"/>
<evidence type="ECO:0008006" key="3">
    <source>
        <dbReference type="Google" id="ProtNLM"/>
    </source>
</evidence>
<proteinExistence type="predicted"/>